<evidence type="ECO:0000256" key="10">
    <source>
        <dbReference type="ARBA" id="ARBA00023098"/>
    </source>
</evidence>
<evidence type="ECO:0000256" key="11">
    <source>
        <dbReference type="ARBA" id="ARBA00023136"/>
    </source>
</evidence>
<comment type="similarity">
    <text evidence="3">Belongs to the lipase chaperone family.</text>
</comment>
<comment type="function">
    <text evidence="1">May be involved in the folding of the extracellular lipase during its passage through the periplasm.</text>
</comment>
<dbReference type="InterPro" id="IPR004961">
    <property type="entry name" value="Lipase_chaperone"/>
</dbReference>
<dbReference type="EMBL" id="CAKLDM010000002">
    <property type="protein sequence ID" value="CAH0539413.1"/>
    <property type="molecule type" value="Genomic_DNA"/>
</dbReference>
<evidence type="ECO:0000256" key="5">
    <source>
        <dbReference type="ARBA" id="ARBA00022475"/>
    </source>
</evidence>
<evidence type="ECO:0000256" key="16">
    <source>
        <dbReference type="SAM" id="Coils"/>
    </source>
</evidence>
<dbReference type="SUPFAM" id="SSF158855">
    <property type="entry name" value="Lipase chaperone-like"/>
    <property type="match status" value="1"/>
</dbReference>
<dbReference type="RefSeq" id="WP_237361442.1">
    <property type="nucleotide sequence ID" value="NZ_CAKLDM010000002.1"/>
</dbReference>
<name>A0ABM9A471_9VIBR</name>
<sequence length="284" mass="33290">MKKVVISLVMVTVVVITAFIFIDVESPEVNIKVTSQQDTNVDESSTKDTFEYFLSGLGEANLPDIKKHFEQFTQEQNRTREANLELFSRYIKYREALQNLDVQNLRKLDLASLKQLDRQLLDLQEQFFTLEERKVLFSEEAQYRHIALRQLELQQLAQGEQDYNNLWQQEVDSLPEDLQRSYKNAALLGQLQESNALEGQDRYLQQQQLVGSEAANRLEALQLKRAEFQENFDHYSSQRKKILEDNSLDFEARIQAIKGLRNEMFSPNQQRRVIALESMYDQSQ</sequence>
<keyword evidence="12" id="KW-0143">Chaperone</keyword>
<evidence type="ECO:0000256" key="8">
    <source>
        <dbReference type="ARBA" id="ARBA00022963"/>
    </source>
</evidence>
<accession>A0ABM9A471</accession>
<evidence type="ECO:0000256" key="13">
    <source>
        <dbReference type="ARBA" id="ARBA00030948"/>
    </source>
</evidence>
<keyword evidence="9" id="KW-1133">Transmembrane helix</keyword>
<evidence type="ECO:0000256" key="3">
    <source>
        <dbReference type="ARBA" id="ARBA00010358"/>
    </source>
</evidence>
<evidence type="ECO:0000256" key="12">
    <source>
        <dbReference type="ARBA" id="ARBA00023186"/>
    </source>
</evidence>
<evidence type="ECO:0000256" key="9">
    <source>
        <dbReference type="ARBA" id="ARBA00022989"/>
    </source>
</evidence>
<gene>
    <name evidence="17" type="primary">lifO</name>
    <name evidence="17" type="ORF">VMF7928_02131</name>
</gene>
<keyword evidence="11" id="KW-0472">Membrane</keyword>
<evidence type="ECO:0000256" key="14">
    <source>
        <dbReference type="ARBA" id="ARBA00031542"/>
    </source>
</evidence>
<evidence type="ECO:0000256" key="7">
    <source>
        <dbReference type="ARBA" id="ARBA00022692"/>
    </source>
</evidence>
<proteinExistence type="inferred from homology"/>
<keyword evidence="8" id="KW-0442">Lipid degradation</keyword>
<keyword evidence="7" id="KW-0812">Transmembrane</keyword>
<evidence type="ECO:0000256" key="1">
    <source>
        <dbReference type="ARBA" id="ARBA00003280"/>
    </source>
</evidence>
<keyword evidence="16" id="KW-0175">Coiled coil</keyword>
<evidence type="ECO:0000256" key="15">
    <source>
        <dbReference type="ARBA" id="ARBA00033028"/>
    </source>
</evidence>
<evidence type="ECO:0000256" key="6">
    <source>
        <dbReference type="ARBA" id="ARBA00022519"/>
    </source>
</evidence>
<keyword evidence="10" id="KW-0443">Lipid metabolism</keyword>
<keyword evidence="6" id="KW-0997">Cell inner membrane</keyword>
<keyword evidence="5" id="KW-1003">Cell membrane</keyword>
<evidence type="ECO:0000256" key="4">
    <source>
        <dbReference type="ARBA" id="ARBA00019692"/>
    </source>
</evidence>
<dbReference type="Proteomes" id="UP000838748">
    <property type="component" value="Unassembled WGS sequence"/>
</dbReference>
<evidence type="ECO:0000256" key="2">
    <source>
        <dbReference type="ARBA" id="ARBA00004383"/>
    </source>
</evidence>
<feature type="coiled-coil region" evidence="16">
    <location>
        <begin position="211"/>
        <end position="238"/>
    </location>
</feature>
<reference evidence="17" key="1">
    <citation type="submission" date="2021-11" db="EMBL/GenBank/DDBJ databases">
        <authorList>
            <person name="Rodrigo-Torres L."/>
            <person name="Arahal R. D."/>
            <person name="Lucena T."/>
        </authorList>
    </citation>
    <scope>NUCLEOTIDE SEQUENCE</scope>
    <source>
        <strain evidence="17">CECT 7928</strain>
    </source>
</reference>
<evidence type="ECO:0000313" key="17">
    <source>
        <dbReference type="EMBL" id="CAH0539413.1"/>
    </source>
</evidence>
<evidence type="ECO:0000313" key="18">
    <source>
        <dbReference type="Proteomes" id="UP000838748"/>
    </source>
</evidence>
<comment type="subcellular location">
    <subcellularLocation>
        <location evidence="2">Cell inner membrane</location>
        <topology evidence="2">Single-pass membrane protein</topology>
        <orientation evidence="2">Periplasmic side</orientation>
    </subcellularLocation>
</comment>
<organism evidence="17 18">
    <name type="scientific">Vibrio marisflavi CECT 7928</name>
    <dbReference type="NCBI Taxonomy" id="634439"/>
    <lineage>
        <taxon>Bacteria</taxon>
        <taxon>Pseudomonadati</taxon>
        <taxon>Pseudomonadota</taxon>
        <taxon>Gammaproteobacteria</taxon>
        <taxon>Vibrionales</taxon>
        <taxon>Vibrionaceae</taxon>
        <taxon>Vibrio</taxon>
    </lineage>
</organism>
<comment type="caution">
    <text evidence="17">The sequence shown here is derived from an EMBL/GenBank/DDBJ whole genome shotgun (WGS) entry which is preliminary data.</text>
</comment>
<protein>
    <recommendedName>
        <fullName evidence="4">Lipase chaperone</fullName>
    </recommendedName>
    <alternativeName>
        <fullName evidence="15">Lipase foldase</fullName>
    </alternativeName>
    <alternativeName>
        <fullName evidence="13">Lipase helper protein</fullName>
    </alternativeName>
    <alternativeName>
        <fullName evidence="14">Lipase modulator</fullName>
    </alternativeName>
</protein>
<dbReference type="Pfam" id="PF03280">
    <property type="entry name" value="Lipase_chap"/>
    <property type="match status" value="1"/>
</dbReference>
<keyword evidence="18" id="KW-1185">Reference proteome</keyword>